<keyword evidence="1" id="KW-0807">Transducer</keyword>
<dbReference type="InterPro" id="IPR025991">
    <property type="entry name" value="Chemoreceptor_zinc-bind_dom"/>
</dbReference>
<dbReference type="GO" id="GO:0007165">
    <property type="term" value="P:signal transduction"/>
    <property type="evidence" value="ECO:0007669"/>
    <property type="project" value="UniProtKB-KW"/>
</dbReference>
<gene>
    <name evidence="3" type="primary">mcp4_35</name>
    <name evidence="3" type="ORF">GALL_369840</name>
</gene>
<dbReference type="Gene3D" id="3.30.450.20">
    <property type="entry name" value="PAS domain"/>
    <property type="match status" value="1"/>
</dbReference>
<dbReference type="PROSITE" id="PS50111">
    <property type="entry name" value="CHEMOTAXIS_TRANSDUC_2"/>
    <property type="match status" value="1"/>
</dbReference>
<evidence type="ECO:0000256" key="1">
    <source>
        <dbReference type="ARBA" id="ARBA00023224"/>
    </source>
</evidence>
<proteinExistence type="predicted"/>
<dbReference type="Pfam" id="PF00015">
    <property type="entry name" value="MCPsignal"/>
    <property type="match status" value="1"/>
</dbReference>
<evidence type="ECO:0000259" key="2">
    <source>
        <dbReference type="PROSITE" id="PS50111"/>
    </source>
</evidence>
<name>A0A1J5QUU1_9ZZZZ</name>
<accession>A0A1J5QUU1</accession>
<dbReference type="PANTHER" id="PTHR32089:SF112">
    <property type="entry name" value="LYSOZYME-LIKE PROTEIN-RELATED"/>
    <property type="match status" value="1"/>
</dbReference>
<dbReference type="EMBL" id="MLJW01000949">
    <property type="protein sequence ID" value="OIQ81251.1"/>
    <property type="molecule type" value="Genomic_DNA"/>
</dbReference>
<feature type="domain" description="Methyl-accepting transducer" evidence="2">
    <location>
        <begin position="153"/>
        <end position="306"/>
    </location>
</feature>
<reference evidence="3" key="1">
    <citation type="submission" date="2016-10" db="EMBL/GenBank/DDBJ databases">
        <title>Sequence of Gallionella enrichment culture.</title>
        <authorList>
            <person name="Poehlein A."/>
            <person name="Muehling M."/>
            <person name="Daniel R."/>
        </authorList>
    </citation>
    <scope>NUCLEOTIDE SEQUENCE</scope>
</reference>
<dbReference type="Gene3D" id="6.10.250.3200">
    <property type="match status" value="1"/>
</dbReference>
<evidence type="ECO:0000313" key="3">
    <source>
        <dbReference type="EMBL" id="OIQ81251.1"/>
    </source>
</evidence>
<dbReference type="InterPro" id="IPR004089">
    <property type="entry name" value="MCPsignal_dom"/>
</dbReference>
<dbReference type="Pfam" id="PF13682">
    <property type="entry name" value="CZB"/>
    <property type="match status" value="1"/>
</dbReference>
<sequence length="426" mass="45869">MNARDKIENDPAMNPTLLHYAEQYLAPLDTLEMLAEADEAMDNKIFYMNRTALDTMARFHQGLNAALRGADVRNALNLSIHQFHKDPAPIRAILRALASGQAKTHHTVMTVGTVTFSLRFAPVRDEQGRLLAFHASWRDISAQQRSTHLICDVSQTIGGIEKAADAVKRAMANASTAIDHVGQTVQGNGAVMIELLQQVKSIGSLVQNIREISYQTNLLALNAAIEAARAGEAGRGFGVVADEVRNLARHVQDTTGGIEANTLAIADQARRIESTSQSAEQEVGRVKSVMQSLQGDVARMSSISAQAQLKMAEAAHMIFVDRIMADAGNDRPASASGEVADHHQCTFGKWYDGAGKERFGDLAAFASVEPAHAQLHAVARQLLQAAQGGQSGRIPQLAAALHTHEGELLEQLERLGEALHACSTAS</sequence>
<dbReference type="Gene3D" id="1.20.120.30">
    <property type="entry name" value="Aspartate receptor, ligand-binding domain"/>
    <property type="match status" value="1"/>
</dbReference>
<dbReference type="PANTHER" id="PTHR32089">
    <property type="entry name" value="METHYL-ACCEPTING CHEMOTAXIS PROTEIN MCPB"/>
    <property type="match status" value="1"/>
</dbReference>
<dbReference type="AlphaFoldDB" id="A0A1J5QUU1"/>
<dbReference type="SMART" id="SM00283">
    <property type="entry name" value="MA"/>
    <property type="match status" value="1"/>
</dbReference>
<organism evidence="3">
    <name type="scientific">mine drainage metagenome</name>
    <dbReference type="NCBI Taxonomy" id="410659"/>
    <lineage>
        <taxon>unclassified sequences</taxon>
        <taxon>metagenomes</taxon>
        <taxon>ecological metagenomes</taxon>
    </lineage>
</organism>
<dbReference type="SUPFAM" id="SSF58104">
    <property type="entry name" value="Methyl-accepting chemotaxis protein (MCP) signaling domain"/>
    <property type="match status" value="1"/>
</dbReference>
<dbReference type="GO" id="GO:0016020">
    <property type="term" value="C:membrane"/>
    <property type="evidence" value="ECO:0007669"/>
    <property type="project" value="InterPro"/>
</dbReference>
<comment type="caution">
    <text evidence="3">The sequence shown here is derived from an EMBL/GenBank/DDBJ whole genome shotgun (WGS) entry which is preliminary data.</text>
</comment>
<protein>
    <submittedName>
        <fullName evidence="3">Methyl-accepting chemotaxis protein 4</fullName>
    </submittedName>
</protein>